<evidence type="ECO:0000256" key="3">
    <source>
        <dbReference type="ARBA" id="ARBA00012030"/>
    </source>
</evidence>
<keyword evidence="10" id="KW-0411">Iron-sulfur</keyword>
<dbReference type="EMBL" id="CP002102">
    <property type="protein sequence ID" value="ADL00635.1"/>
    <property type="molecule type" value="Genomic_DNA"/>
</dbReference>
<dbReference type="BioCyc" id="BSUB633149:G1GM8-1317-MONOMER"/>
<dbReference type="RefSeq" id="WP_013268738.1">
    <property type="nucleotide sequence ID" value="NC_014375.1"/>
</dbReference>
<evidence type="ECO:0000256" key="6">
    <source>
        <dbReference type="ARBA" id="ARBA00022723"/>
    </source>
</evidence>
<evidence type="ECO:0000256" key="4">
    <source>
        <dbReference type="ARBA" id="ARBA00019403"/>
    </source>
</evidence>
<keyword evidence="11" id="KW-0234">DNA repair</keyword>
<dbReference type="AlphaFoldDB" id="D9QFS1"/>
<sequence length="261" mass="27811">MNAQPRETAAIESLLAFWRDAGVDACFEDAPQDRTIVVAPALKAVTRATASVMPVVDMGDATADARRLANGADTMEALEAAAASFRGCELVGMGARGCVFGRGDPHAPVLVIGEAPGAEEDATGQPFVGQPGKLLDKMLAAAGLADKVFITNTVFWRPPGNRTPTPQEQAACAPFVERAFFLMKPRAVLLLGAAAARSVLRTEDGIMKVRGHWREWRLTEGDVTAPVIATLHPAFLLKQPQAKRQAWADMLELAARLEADA</sequence>
<evidence type="ECO:0000256" key="8">
    <source>
        <dbReference type="ARBA" id="ARBA00022801"/>
    </source>
</evidence>
<dbReference type="SMART" id="SM00986">
    <property type="entry name" value="UDG"/>
    <property type="match status" value="1"/>
</dbReference>
<dbReference type="InterPro" id="IPR051536">
    <property type="entry name" value="UDG_Type-4/5"/>
</dbReference>
<dbReference type="GO" id="GO:0051539">
    <property type="term" value="F:4 iron, 4 sulfur cluster binding"/>
    <property type="evidence" value="ECO:0007669"/>
    <property type="project" value="UniProtKB-KW"/>
</dbReference>
<dbReference type="InterPro" id="IPR036895">
    <property type="entry name" value="Uracil-DNA_glycosylase-like_sf"/>
</dbReference>
<evidence type="ECO:0000256" key="7">
    <source>
        <dbReference type="ARBA" id="ARBA00022763"/>
    </source>
</evidence>
<dbReference type="PANTHER" id="PTHR33693">
    <property type="entry name" value="TYPE-5 URACIL-DNA GLYCOSYLASE"/>
    <property type="match status" value="1"/>
</dbReference>
<dbReference type="Gene3D" id="3.40.470.10">
    <property type="entry name" value="Uracil-DNA glycosylase-like domain"/>
    <property type="match status" value="1"/>
</dbReference>
<feature type="domain" description="Uracil-DNA glycosylase-like" evidence="12">
    <location>
        <begin position="100"/>
        <end position="251"/>
    </location>
</feature>
<organism evidence="13 14">
    <name type="scientific">Brevundimonas subvibrioides (strain ATCC 15264 / DSM 4735 / LMG 14903 / NBRC 16000 / CB 81)</name>
    <name type="common">Caulobacter subvibrioides</name>
    <dbReference type="NCBI Taxonomy" id="633149"/>
    <lineage>
        <taxon>Bacteria</taxon>
        <taxon>Pseudomonadati</taxon>
        <taxon>Pseudomonadota</taxon>
        <taxon>Alphaproteobacteria</taxon>
        <taxon>Caulobacterales</taxon>
        <taxon>Caulobacteraceae</taxon>
        <taxon>Brevundimonas</taxon>
    </lineage>
</organism>
<dbReference type="SUPFAM" id="SSF52141">
    <property type="entry name" value="Uracil-DNA glycosylase-like"/>
    <property type="match status" value="1"/>
</dbReference>
<dbReference type="Pfam" id="PF03167">
    <property type="entry name" value="UDG"/>
    <property type="match status" value="1"/>
</dbReference>
<dbReference type="InParanoid" id="D9QFS1"/>
<accession>D9QFS1</accession>
<protein>
    <recommendedName>
        <fullName evidence="4">Type-4 uracil-DNA glycosylase</fullName>
        <ecNumber evidence="3">3.2.2.27</ecNumber>
    </recommendedName>
</protein>
<dbReference type="KEGG" id="bsb:Bresu_1323"/>
<evidence type="ECO:0000256" key="9">
    <source>
        <dbReference type="ARBA" id="ARBA00023004"/>
    </source>
</evidence>
<dbReference type="Proteomes" id="UP000002696">
    <property type="component" value="Chromosome"/>
</dbReference>
<dbReference type="InterPro" id="IPR005273">
    <property type="entry name" value="Ura-DNA_glyco_family4"/>
</dbReference>
<evidence type="ECO:0000259" key="12">
    <source>
        <dbReference type="SMART" id="SM00986"/>
    </source>
</evidence>
<evidence type="ECO:0000256" key="5">
    <source>
        <dbReference type="ARBA" id="ARBA00022485"/>
    </source>
</evidence>
<dbReference type="HOGENOM" id="CLU_044815_1_0_5"/>
<evidence type="ECO:0000313" key="14">
    <source>
        <dbReference type="Proteomes" id="UP000002696"/>
    </source>
</evidence>
<proteinExistence type="inferred from homology"/>
<dbReference type="OrthoDB" id="5290748at2"/>
<evidence type="ECO:0000256" key="11">
    <source>
        <dbReference type="ARBA" id="ARBA00023204"/>
    </source>
</evidence>
<dbReference type="STRING" id="633149.Bresu_1323"/>
<evidence type="ECO:0000256" key="10">
    <source>
        <dbReference type="ARBA" id="ARBA00023014"/>
    </source>
</evidence>
<comment type="similarity">
    <text evidence="2">Belongs to the uracil-DNA glycosylase (UDG) superfamily. Type 4 (UDGa) family.</text>
</comment>
<dbReference type="SMART" id="SM00987">
    <property type="entry name" value="UreE_C"/>
    <property type="match status" value="1"/>
</dbReference>
<evidence type="ECO:0000256" key="2">
    <source>
        <dbReference type="ARBA" id="ARBA00006521"/>
    </source>
</evidence>
<dbReference type="InterPro" id="IPR005122">
    <property type="entry name" value="Uracil-DNA_glycosylase-like"/>
</dbReference>
<comment type="catalytic activity">
    <reaction evidence="1">
        <text>Hydrolyzes single-stranded DNA or mismatched double-stranded DNA and polynucleotides, releasing free uracil.</text>
        <dbReference type="EC" id="3.2.2.27"/>
    </reaction>
</comment>
<dbReference type="NCBIfam" id="TIGR00758">
    <property type="entry name" value="UDG_fam4"/>
    <property type="match status" value="1"/>
</dbReference>
<dbReference type="EC" id="3.2.2.27" evidence="3"/>
<keyword evidence="8" id="KW-0378">Hydrolase</keyword>
<keyword evidence="14" id="KW-1185">Reference proteome</keyword>
<keyword evidence="7" id="KW-0227">DNA damage</keyword>
<evidence type="ECO:0000313" key="13">
    <source>
        <dbReference type="EMBL" id="ADL00635.1"/>
    </source>
</evidence>
<dbReference type="CDD" id="cd10030">
    <property type="entry name" value="UDG-F4_TTUDGA_SPO1dp_like"/>
    <property type="match status" value="1"/>
</dbReference>
<dbReference type="GO" id="GO:0004844">
    <property type="term" value="F:uracil DNA N-glycosylase activity"/>
    <property type="evidence" value="ECO:0007669"/>
    <property type="project" value="UniProtKB-EC"/>
</dbReference>
<dbReference type="GO" id="GO:0046872">
    <property type="term" value="F:metal ion binding"/>
    <property type="evidence" value="ECO:0007669"/>
    <property type="project" value="UniProtKB-KW"/>
</dbReference>
<keyword evidence="9" id="KW-0408">Iron</keyword>
<reference evidence="14" key="1">
    <citation type="journal article" date="2011" name="J. Bacteriol.">
        <title>Genome sequences of eight morphologically diverse alphaproteobacteria.</title>
        <authorList>
            <consortium name="US DOE Joint Genome Institute"/>
            <person name="Brown P.J."/>
            <person name="Kysela D.T."/>
            <person name="Buechlein A."/>
            <person name="Hemmerich C."/>
            <person name="Brun Y.V."/>
        </authorList>
    </citation>
    <scope>NUCLEOTIDE SEQUENCE [LARGE SCALE GENOMIC DNA]</scope>
    <source>
        <strain evidence="14">ATCC 15264 / DSM 4735 / LMG 14903 / NBRC 16000 / CB 81</strain>
    </source>
</reference>
<name>D9QFS1_BRESC</name>
<dbReference type="PANTHER" id="PTHR33693:SF1">
    <property type="entry name" value="TYPE-4 URACIL-DNA GLYCOSYLASE"/>
    <property type="match status" value="1"/>
</dbReference>
<keyword evidence="6" id="KW-0479">Metal-binding</keyword>
<dbReference type="eggNOG" id="COG1573">
    <property type="taxonomic scope" value="Bacteria"/>
</dbReference>
<evidence type="ECO:0000256" key="1">
    <source>
        <dbReference type="ARBA" id="ARBA00001400"/>
    </source>
</evidence>
<gene>
    <name evidence="13" type="ordered locus">Bresu_1323</name>
</gene>
<keyword evidence="5" id="KW-0004">4Fe-4S</keyword>
<dbReference type="GO" id="GO:0006281">
    <property type="term" value="P:DNA repair"/>
    <property type="evidence" value="ECO:0007669"/>
    <property type="project" value="UniProtKB-KW"/>
</dbReference>